<dbReference type="AlphaFoldDB" id="A0A8J4FT40"/>
<feature type="non-terminal residue" evidence="2">
    <location>
        <position position="1"/>
    </location>
</feature>
<evidence type="ECO:0000313" key="2">
    <source>
        <dbReference type="EMBL" id="GIL87852.1"/>
    </source>
</evidence>
<evidence type="ECO:0000256" key="1">
    <source>
        <dbReference type="SAM" id="MobiDB-lite"/>
    </source>
</evidence>
<accession>A0A8J4FT40</accession>
<comment type="caution">
    <text evidence="2">The sequence shown here is derived from an EMBL/GenBank/DDBJ whole genome shotgun (WGS) entry which is preliminary data.</text>
</comment>
<evidence type="ECO:0000313" key="3">
    <source>
        <dbReference type="Proteomes" id="UP000747110"/>
    </source>
</evidence>
<sequence length="233" mass="23195">CGGGGGGGCGGCDTFLPPQIVGPTIPESEEGTVGLSGGGSSYCIAKTPLLPPPPSPSCPQAMDTAPVAATGARRGGTVAVATAGGPRENTAMSPVARHNAVAVAADATTAGSVATKWRLPGALASILMSARWPNAWKVKTMAVAKAPSPRRVAGSDEEGQSAVSPVVGGTGRRVMCAAMLTDDGENSIGGCTMELADEPASSGARSSTKSSGGIRSRLRKFKLHVRDLLVGTK</sequence>
<keyword evidence="3" id="KW-1185">Reference proteome</keyword>
<gene>
    <name evidence="2" type="ORF">Vretifemale_15905</name>
</gene>
<organism evidence="2 3">
    <name type="scientific">Volvox reticuliferus</name>
    <dbReference type="NCBI Taxonomy" id="1737510"/>
    <lineage>
        <taxon>Eukaryota</taxon>
        <taxon>Viridiplantae</taxon>
        <taxon>Chlorophyta</taxon>
        <taxon>core chlorophytes</taxon>
        <taxon>Chlorophyceae</taxon>
        <taxon>CS clade</taxon>
        <taxon>Chlamydomonadales</taxon>
        <taxon>Volvocaceae</taxon>
        <taxon>Volvox</taxon>
    </lineage>
</organism>
<dbReference type="Proteomes" id="UP000747110">
    <property type="component" value="Unassembled WGS sequence"/>
</dbReference>
<name>A0A8J4FT40_9CHLO</name>
<feature type="compositionally biased region" description="Low complexity" evidence="1">
    <location>
        <begin position="201"/>
        <end position="213"/>
    </location>
</feature>
<reference evidence="2" key="1">
    <citation type="journal article" date="2021" name="Proc. Natl. Acad. Sci. U.S.A.">
        <title>Three genomes in the algal genus Volvox reveal the fate of a haploid sex-determining region after a transition to homothallism.</title>
        <authorList>
            <person name="Yamamoto K."/>
            <person name="Hamaji T."/>
            <person name="Kawai-Toyooka H."/>
            <person name="Matsuzaki R."/>
            <person name="Takahashi F."/>
            <person name="Nishimura Y."/>
            <person name="Kawachi M."/>
            <person name="Noguchi H."/>
            <person name="Minakuchi Y."/>
            <person name="Umen J.G."/>
            <person name="Toyoda A."/>
            <person name="Nozaki H."/>
        </authorList>
    </citation>
    <scope>NUCLEOTIDE SEQUENCE</scope>
    <source>
        <strain evidence="2">NIES-3786</strain>
    </source>
</reference>
<proteinExistence type="predicted"/>
<dbReference type="EMBL" id="BNCP01000041">
    <property type="protein sequence ID" value="GIL87852.1"/>
    <property type="molecule type" value="Genomic_DNA"/>
</dbReference>
<protein>
    <submittedName>
        <fullName evidence="2">Uncharacterized protein</fullName>
    </submittedName>
</protein>
<feature type="region of interest" description="Disordered" evidence="1">
    <location>
        <begin position="194"/>
        <end position="215"/>
    </location>
</feature>